<keyword evidence="9 14" id="KW-0560">Oxidoreductase</keyword>
<dbReference type="PRINTS" id="PR00459">
    <property type="entry name" value="ASPEROXIDASE"/>
</dbReference>
<dbReference type="InterPro" id="IPR019793">
    <property type="entry name" value="Peroxidases_heam-ligand_BS"/>
</dbReference>
<evidence type="ECO:0000259" key="15">
    <source>
        <dbReference type="PROSITE" id="PS50873"/>
    </source>
</evidence>
<evidence type="ECO:0000256" key="9">
    <source>
        <dbReference type="ARBA" id="ARBA00023002"/>
    </source>
</evidence>
<comment type="catalytic activity">
    <reaction evidence="13">
        <text>2 Fe(II)-[cytochrome c] + H2O2 + 2 H(+) = 2 Fe(III)-[cytochrome c] + 2 H2O</text>
        <dbReference type="Rhea" id="RHEA:16581"/>
        <dbReference type="Rhea" id="RHEA-COMP:10350"/>
        <dbReference type="Rhea" id="RHEA-COMP:14399"/>
        <dbReference type="ChEBI" id="CHEBI:15377"/>
        <dbReference type="ChEBI" id="CHEBI:15378"/>
        <dbReference type="ChEBI" id="CHEBI:16240"/>
        <dbReference type="ChEBI" id="CHEBI:29033"/>
        <dbReference type="ChEBI" id="CHEBI:29034"/>
        <dbReference type="EC" id="1.11.1.5"/>
    </reaction>
</comment>
<evidence type="ECO:0000256" key="7">
    <source>
        <dbReference type="ARBA" id="ARBA00022723"/>
    </source>
</evidence>
<evidence type="ECO:0000256" key="4">
    <source>
        <dbReference type="ARBA" id="ARBA00005997"/>
    </source>
</evidence>
<keyword evidence="5 14" id="KW-0575">Peroxidase</keyword>
<comment type="similarity">
    <text evidence="4">Belongs to the peroxidase family. Cytochrome c peroxidase subfamily.</text>
</comment>
<dbReference type="PANTHER" id="PTHR31356">
    <property type="entry name" value="THYLAKOID LUMENAL 29 KDA PROTEIN, CHLOROPLASTIC-RELATED"/>
    <property type="match status" value="1"/>
</dbReference>
<dbReference type="EC" id="1.11.1.-" evidence="14"/>
<evidence type="ECO:0000256" key="6">
    <source>
        <dbReference type="ARBA" id="ARBA00022617"/>
    </source>
</evidence>
<dbReference type="EMBL" id="JAQQWM010000001">
    <property type="protein sequence ID" value="KAK8082000.1"/>
    <property type="molecule type" value="Genomic_DNA"/>
</dbReference>
<keyword evidence="14" id="KW-0732">Signal</keyword>
<name>A0ABR1WEQ5_9PEZI</name>
<evidence type="ECO:0000313" key="17">
    <source>
        <dbReference type="Proteomes" id="UP001446871"/>
    </source>
</evidence>
<evidence type="ECO:0000256" key="8">
    <source>
        <dbReference type="ARBA" id="ARBA00022946"/>
    </source>
</evidence>
<keyword evidence="6" id="KW-0349">Heme</keyword>
<evidence type="ECO:0000256" key="13">
    <source>
        <dbReference type="ARBA" id="ARBA00049265"/>
    </source>
</evidence>
<proteinExistence type="inferred from homology"/>
<dbReference type="Proteomes" id="UP001446871">
    <property type="component" value="Unassembled WGS sequence"/>
</dbReference>
<dbReference type="PROSITE" id="PS50873">
    <property type="entry name" value="PEROXIDASE_4"/>
    <property type="match status" value="1"/>
</dbReference>
<evidence type="ECO:0000256" key="3">
    <source>
        <dbReference type="ARBA" id="ARBA00004569"/>
    </source>
</evidence>
<feature type="signal peptide" evidence="14">
    <location>
        <begin position="1"/>
        <end position="36"/>
    </location>
</feature>
<dbReference type="PANTHER" id="PTHR31356:SF58">
    <property type="entry name" value="CYTOCHROME C PEROXIDASE, MITOCHONDRIAL"/>
    <property type="match status" value="1"/>
</dbReference>
<dbReference type="Gene3D" id="1.10.420.10">
    <property type="entry name" value="Peroxidase, domain 2"/>
    <property type="match status" value="1"/>
</dbReference>
<comment type="function">
    <text evidence="1">Destroys radicals which are normally produced within the cells and which are toxic to biological systems.</text>
</comment>
<comment type="subcellular location">
    <subcellularLocation>
        <location evidence="3">Mitochondrion intermembrane space</location>
    </subcellularLocation>
    <subcellularLocation>
        <location evidence="2">Mitochondrion matrix</location>
    </subcellularLocation>
</comment>
<dbReference type="PRINTS" id="PR00458">
    <property type="entry name" value="PEROXIDASE"/>
</dbReference>
<reference evidence="16 17" key="1">
    <citation type="submission" date="2023-01" db="EMBL/GenBank/DDBJ databases">
        <title>Analysis of 21 Apiospora genomes using comparative genomics revels a genus with tremendous synthesis potential of carbohydrate active enzymes and secondary metabolites.</title>
        <authorList>
            <person name="Sorensen T."/>
        </authorList>
    </citation>
    <scope>NUCLEOTIDE SEQUENCE [LARGE SCALE GENOMIC DNA]</scope>
    <source>
        <strain evidence="16 17">CBS 83171</strain>
    </source>
</reference>
<dbReference type="PROSITE" id="PS00435">
    <property type="entry name" value="PEROXIDASE_1"/>
    <property type="match status" value="1"/>
</dbReference>
<dbReference type="InterPro" id="IPR010255">
    <property type="entry name" value="Haem_peroxidase_sf"/>
</dbReference>
<comment type="caution">
    <text evidence="16">The sequence shown here is derived from an EMBL/GenBank/DDBJ whole genome shotgun (WGS) entry which is preliminary data.</text>
</comment>
<sequence>MSKKTNRNWARHPDCPACCLLGWWFHLVSVPASTQAQGAQGQEKGPDITNCRYGLLRCARIDPTTCPDVCRQLLSTGRPLGPAHLRTQHLFHIHPPRLPPERPPLLLLRAPQPPKPSSGPSSSSSSLVYLVGAAAAGVGGYYFYSQNVSSAAPKLLSNPTKDDYQKVYNEIAGRLEEKDDYDDGSYGPVLVRLAWHASGTYDKDTKTGGSNGATMRFAPEGDHGANAGLKHAPKFPWISYSDLWTLAGACAIQEMQGPTIPWRPGRADKEAAACTPDGRLPDAAQGTKHLRDIFYRMGFNDQEIVALAGAHALGRCHTDRSGFDGPWTFSPTVLTNDYYTLLLDEKWQIRKWDGPKQFEDAKTKGLMMLPADYALIQDKAMKPWVQKYAKDNDLFFKDFSAVVVKLFELGVPFKEGTEPMTFKPTSA</sequence>
<dbReference type="InterPro" id="IPR002207">
    <property type="entry name" value="Peroxidase_I"/>
</dbReference>
<feature type="domain" description="Plant heme peroxidase family profile" evidence="15">
    <location>
        <begin position="238"/>
        <end position="427"/>
    </location>
</feature>
<evidence type="ECO:0000313" key="16">
    <source>
        <dbReference type="EMBL" id="KAK8082000.1"/>
    </source>
</evidence>
<keyword evidence="10" id="KW-0408">Iron</keyword>
<evidence type="ECO:0000256" key="5">
    <source>
        <dbReference type="ARBA" id="ARBA00022559"/>
    </source>
</evidence>
<keyword evidence="17" id="KW-1185">Reference proteome</keyword>
<dbReference type="SUPFAM" id="SSF48113">
    <property type="entry name" value="Heme-dependent peroxidases"/>
    <property type="match status" value="1"/>
</dbReference>
<dbReference type="InterPro" id="IPR044831">
    <property type="entry name" value="Ccp1-like"/>
</dbReference>
<dbReference type="InterPro" id="IPR019794">
    <property type="entry name" value="Peroxidases_AS"/>
</dbReference>
<feature type="chain" id="PRO_5044992989" description="Peroxidase" evidence="14">
    <location>
        <begin position="37"/>
        <end position="427"/>
    </location>
</feature>
<dbReference type="InterPro" id="IPR002016">
    <property type="entry name" value="Haem_peroxidase"/>
</dbReference>
<organism evidence="16 17">
    <name type="scientific">Apiospora saccharicola</name>
    <dbReference type="NCBI Taxonomy" id="335842"/>
    <lineage>
        <taxon>Eukaryota</taxon>
        <taxon>Fungi</taxon>
        <taxon>Dikarya</taxon>
        <taxon>Ascomycota</taxon>
        <taxon>Pezizomycotina</taxon>
        <taxon>Sordariomycetes</taxon>
        <taxon>Xylariomycetidae</taxon>
        <taxon>Amphisphaeriales</taxon>
        <taxon>Apiosporaceae</taxon>
        <taxon>Apiospora</taxon>
    </lineage>
</organism>
<evidence type="ECO:0000256" key="12">
    <source>
        <dbReference type="ARBA" id="ARBA00038574"/>
    </source>
</evidence>
<protein>
    <recommendedName>
        <fullName evidence="14">Peroxidase</fullName>
        <ecNumber evidence="14">1.11.1.-</ecNumber>
    </recommendedName>
</protein>
<accession>A0ABR1WEQ5</accession>
<evidence type="ECO:0000256" key="10">
    <source>
        <dbReference type="ARBA" id="ARBA00023004"/>
    </source>
</evidence>
<dbReference type="Gene3D" id="1.10.520.10">
    <property type="match status" value="1"/>
</dbReference>
<gene>
    <name evidence="16" type="ORF">PG996_000781</name>
</gene>
<evidence type="ECO:0000256" key="2">
    <source>
        <dbReference type="ARBA" id="ARBA00004305"/>
    </source>
</evidence>
<keyword evidence="11" id="KW-0496">Mitochondrion</keyword>
<evidence type="ECO:0000256" key="1">
    <source>
        <dbReference type="ARBA" id="ARBA00003917"/>
    </source>
</evidence>
<keyword evidence="7" id="KW-0479">Metal-binding</keyword>
<dbReference type="PROSITE" id="PS00436">
    <property type="entry name" value="PEROXIDASE_2"/>
    <property type="match status" value="1"/>
</dbReference>
<keyword evidence="8" id="KW-0809">Transit peptide</keyword>
<comment type="subunit">
    <text evidence="12">Forms a one-to-one complex with cytochrome c.</text>
</comment>
<dbReference type="Pfam" id="PF00141">
    <property type="entry name" value="peroxidase"/>
    <property type="match status" value="1"/>
</dbReference>
<evidence type="ECO:0000256" key="11">
    <source>
        <dbReference type="ARBA" id="ARBA00023128"/>
    </source>
</evidence>
<dbReference type="CDD" id="cd00691">
    <property type="entry name" value="ascorbate_peroxidase"/>
    <property type="match status" value="1"/>
</dbReference>
<evidence type="ECO:0000256" key="14">
    <source>
        <dbReference type="RuleBase" id="RU363051"/>
    </source>
</evidence>